<dbReference type="InterPro" id="IPR011330">
    <property type="entry name" value="Glyco_hydro/deAcase_b/a-brl"/>
</dbReference>
<sequence>MAQCENDFGIIFITLDGVIMMFNKHFLAAMGIAAASAFAFSFSNYQIPSENASAATQLTYGKITNNSLHRLGTIRQLTRAQLAEDHQLTGKQVQNLIYLPLPKRLTAHNFTLTKTDLTIHLTKNAYSVKSVAIPLNKLTGIILNRYMPSQYDFVKPKSPKKVVSLTFDDGPDPTLTPKLLKILKHYNVHATFFEVGSSVIRYPSVSRLVLKYGNQIGNHSWNHPDLTTLSTAKAQRQIALTDAAIYKATGTIPMYIRPPYGSVNSRIGNLYDRPIVRWNVDSRDWAYLNTPKTVNHVLATTHNGSIILMHDIHPTSVAAVPQIIRSLKRRGYTFVTLPTLMQKPLLANLQYFGRGDFRGF</sequence>
<proteinExistence type="predicted"/>
<dbReference type="STRING" id="152331.FAM21731_00747"/>
<evidence type="ECO:0000313" key="4">
    <source>
        <dbReference type="EMBL" id="ORN30444.1"/>
    </source>
</evidence>
<dbReference type="Pfam" id="PF01522">
    <property type="entry name" value="Polysacc_deac_1"/>
    <property type="match status" value="1"/>
</dbReference>
<organism evidence="4 5">
    <name type="scientific">Lentilactobacillus parabuchneri</name>
    <dbReference type="NCBI Taxonomy" id="152331"/>
    <lineage>
        <taxon>Bacteria</taxon>
        <taxon>Bacillati</taxon>
        <taxon>Bacillota</taxon>
        <taxon>Bacilli</taxon>
        <taxon>Lactobacillales</taxon>
        <taxon>Lactobacillaceae</taxon>
        <taxon>Lentilactobacillus</taxon>
    </lineage>
</organism>
<comment type="caution">
    <text evidence="4">The sequence shown here is derived from an EMBL/GenBank/DDBJ whole genome shotgun (WGS) entry which is preliminary data.</text>
</comment>
<evidence type="ECO:0000256" key="1">
    <source>
        <dbReference type="ARBA" id="ARBA00022723"/>
    </source>
</evidence>
<accession>A0A1X1FGC2</accession>
<dbReference type="InterPro" id="IPR002509">
    <property type="entry name" value="NODB_dom"/>
</dbReference>
<evidence type="ECO:0000259" key="3">
    <source>
        <dbReference type="PROSITE" id="PS51677"/>
    </source>
</evidence>
<dbReference type="PANTHER" id="PTHR10587">
    <property type="entry name" value="GLYCOSYL TRANSFERASE-RELATED"/>
    <property type="match status" value="1"/>
</dbReference>
<dbReference type="GO" id="GO:0005975">
    <property type="term" value="P:carbohydrate metabolic process"/>
    <property type="evidence" value="ECO:0007669"/>
    <property type="project" value="InterPro"/>
</dbReference>
<evidence type="ECO:0000256" key="2">
    <source>
        <dbReference type="ARBA" id="ARBA00022801"/>
    </source>
</evidence>
<dbReference type="PANTHER" id="PTHR10587:SF133">
    <property type="entry name" value="CHITIN DEACETYLASE 1-RELATED"/>
    <property type="match status" value="1"/>
</dbReference>
<dbReference type="SUPFAM" id="SSF88713">
    <property type="entry name" value="Glycoside hydrolase/deacetylase"/>
    <property type="match status" value="1"/>
</dbReference>
<dbReference type="GO" id="GO:0046872">
    <property type="term" value="F:metal ion binding"/>
    <property type="evidence" value="ECO:0007669"/>
    <property type="project" value="UniProtKB-KW"/>
</dbReference>
<name>A0A1X1FGC2_9LACO</name>
<feature type="domain" description="NodB homology" evidence="3">
    <location>
        <begin position="161"/>
        <end position="335"/>
    </location>
</feature>
<dbReference type="GO" id="GO:0016020">
    <property type="term" value="C:membrane"/>
    <property type="evidence" value="ECO:0007669"/>
    <property type="project" value="TreeGrafter"/>
</dbReference>
<keyword evidence="5" id="KW-1185">Reference proteome</keyword>
<dbReference type="KEGG" id="lpar:FAM21731_00747"/>
<dbReference type="Proteomes" id="UP000193009">
    <property type="component" value="Unassembled WGS sequence"/>
</dbReference>
<keyword evidence="2 4" id="KW-0378">Hydrolase</keyword>
<dbReference type="EC" id="3.5.1.104" evidence="4"/>
<dbReference type="EMBL" id="MSBD01000013">
    <property type="protein sequence ID" value="ORN30444.1"/>
    <property type="molecule type" value="Genomic_DNA"/>
</dbReference>
<dbReference type="GO" id="GO:0016810">
    <property type="term" value="F:hydrolase activity, acting on carbon-nitrogen (but not peptide) bonds"/>
    <property type="evidence" value="ECO:0007669"/>
    <property type="project" value="InterPro"/>
</dbReference>
<protein>
    <submittedName>
        <fullName evidence="4">Peptidoglycan-N-acetylglucosamine deacetylase</fullName>
        <ecNumber evidence="4">3.5.1.104</ecNumber>
    </submittedName>
</protein>
<dbReference type="AlphaFoldDB" id="A0A1X1FGC2"/>
<dbReference type="InterPro" id="IPR050248">
    <property type="entry name" value="Polysacc_deacetylase_ArnD"/>
</dbReference>
<dbReference type="Gene3D" id="3.20.20.370">
    <property type="entry name" value="Glycoside hydrolase/deacetylase"/>
    <property type="match status" value="1"/>
</dbReference>
<reference evidence="4 5" key="1">
    <citation type="journal article" date="2017" name="Front. Microbiol.">
        <title>The Histidine Decarboxylase Gene Cluster of Lactobacillus parabuchneri Was Gained by Horizontal Gene Transfer and Is Mobile within the Species.</title>
        <authorList>
            <person name="Wuthrich D."/>
            <person name="Berthoud H."/>
            <person name="Wechsler D."/>
            <person name="Eugster E."/>
            <person name="Irmler S."/>
            <person name="Bruggmann R."/>
        </authorList>
    </citation>
    <scope>NUCLEOTIDE SEQUENCE [LARGE SCALE GENOMIC DNA]</scope>
    <source>
        <strain evidence="4 5">FAM23169</strain>
    </source>
</reference>
<dbReference type="PROSITE" id="PS51677">
    <property type="entry name" value="NODB"/>
    <property type="match status" value="1"/>
</dbReference>
<evidence type="ECO:0000313" key="5">
    <source>
        <dbReference type="Proteomes" id="UP000193009"/>
    </source>
</evidence>
<gene>
    <name evidence="4" type="ORF">FAM23169_00699</name>
</gene>
<keyword evidence="1" id="KW-0479">Metal-binding</keyword>